<dbReference type="CTD" id="15120"/>
<evidence type="ECO:0000256" key="12">
    <source>
        <dbReference type="ARBA" id="ARBA00023242"/>
    </source>
</evidence>
<keyword evidence="6" id="KW-0302">Gap protein</keyword>
<dbReference type="PANTHER" id="PTHR24392:SF49">
    <property type="entry name" value="PROTEIN HUNCHBACK"/>
    <property type="match status" value="1"/>
</dbReference>
<feature type="domain" description="C2H2-type" evidence="14">
    <location>
        <begin position="447"/>
        <end position="469"/>
    </location>
</feature>
<dbReference type="OrthoDB" id="10015593at2759"/>
<dbReference type="AlphaFoldDB" id="A0A6J2YQE6"/>
<keyword evidence="12" id="KW-0539">Nucleus</keyword>
<proteinExistence type="inferred from homology"/>
<dbReference type="PANTHER" id="PTHR24392">
    <property type="entry name" value="ZINC FINGER PROTEIN"/>
    <property type="match status" value="1"/>
</dbReference>
<dbReference type="InterPro" id="IPR036236">
    <property type="entry name" value="Znf_C2H2_sf"/>
</dbReference>
<feature type="region of interest" description="Disordered" evidence="13">
    <location>
        <begin position="245"/>
        <end position="298"/>
    </location>
</feature>
<evidence type="ECO:0000256" key="3">
    <source>
        <dbReference type="ARBA" id="ARBA00007746"/>
    </source>
</evidence>
<protein>
    <recommendedName>
        <fullName evidence="4">Protein hunchback</fullName>
    </recommendedName>
</protein>
<evidence type="ECO:0000313" key="15">
    <source>
        <dbReference type="Proteomes" id="UP000504635"/>
    </source>
</evidence>
<evidence type="ECO:0000256" key="7">
    <source>
        <dbReference type="ARBA" id="ARBA00022723"/>
    </source>
</evidence>
<evidence type="ECO:0000256" key="1">
    <source>
        <dbReference type="ARBA" id="ARBA00003983"/>
    </source>
</evidence>
<name>A0A6J2YQE6_SITOR</name>
<dbReference type="GO" id="GO:0008270">
    <property type="term" value="F:zinc ion binding"/>
    <property type="evidence" value="ECO:0007669"/>
    <property type="project" value="UniProtKB-KW"/>
</dbReference>
<evidence type="ECO:0000256" key="8">
    <source>
        <dbReference type="ARBA" id="ARBA00022737"/>
    </source>
</evidence>
<comment type="similarity">
    <text evidence="3">Belongs to the hunchback C2H2-type zinc-finger protein family.</text>
</comment>
<evidence type="ECO:0000256" key="9">
    <source>
        <dbReference type="ARBA" id="ARBA00022771"/>
    </source>
</evidence>
<keyword evidence="11" id="KW-0238">DNA-binding</keyword>
<evidence type="ECO:0000256" key="5">
    <source>
        <dbReference type="ARBA" id="ARBA00022473"/>
    </source>
</evidence>
<feature type="compositionally biased region" description="Polar residues" evidence="13">
    <location>
        <begin position="1"/>
        <end position="11"/>
    </location>
</feature>
<feature type="compositionally biased region" description="Polar residues" evidence="13">
    <location>
        <begin position="56"/>
        <end position="69"/>
    </location>
</feature>
<keyword evidence="10" id="KW-0862">Zinc</keyword>
<keyword evidence="7" id="KW-0479">Metal-binding</keyword>
<evidence type="ECO:0000313" key="16">
    <source>
        <dbReference type="RefSeq" id="XP_030765494.1"/>
    </source>
</evidence>
<dbReference type="SUPFAM" id="SSF57667">
    <property type="entry name" value="beta-beta-alpha zinc fingers"/>
    <property type="match status" value="3"/>
</dbReference>
<evidence type="ECO:0000256" key="10">
    <source>
        <dbReference type="ARBA" id="ARBA00022833"/>
    </source>
</evidence>
<evidence type="ECO:0000256" key="4">
    <source>
        <dbReference type="ARBA" id="ARBA00013638"/>
    </source>
</evidence>
<dbReference type="GO" id="GO:0035282">
    <property type="term" value="P:segmentation"/>
    <property type="evidence" value="ECO:0007669"/>
    <property type="project" value="UniProtKB-KW"/>
</dbReference>
<sequence length="469" mass="53571">MVGDTEMSSDQVPDKKPTARRPRKQSNPRPTLSPDTPWDYPNTIVKQEPMEDTRTDSGVSENDYPSASPESDRSSQVHAYHNNNLSMPSTSAANESSMNNMDLSSQHLENSSNNDQADINQIKFNSNGKGKEHKCKHCPYVAITKEDYWEHLRIHIEKEKLLTCKTCPFVTKYKHHMDYHINNHKGIKPHHCDSCNYSSLTLSMLQSHKKTHWEIYPYRCADCPYGTKHLHTFKMHLRKKGHQPGVVLNPDGTPNPEPVIDVYGTRRGPRSKRPSLPSTISVLPKSPSPKSQHPYASSLPCNPVPRMVPFPLPLLPAFPLALPNPELLQNIQFIRENFEQWVIQNDKKSEIEEGVLDLSKPPSRCSEFDSEEEEPMSTAFANVEVVDDVHDSNITETYNKDQNENNDRCAENRQYGFHCHYCKIGFSEEVLFRIHIGFHGVNNPFACSICGEECENSVYFFLHIAKYSH</sequence>
<evidence type="ECO:0000259" key="14">
    <source>
        <dbReference type="PROSITE" id="PS00028"/>
    </source>
</evidence>
<keyword evidence="15" id="KW-1185">Reference proteome</keyword>
<comment type="function">
    <text evidence="1">Gap class segmentation protein that controls development of head structures.</text>
</comment>
<evidence type="ECO:0000256" key="2">
    <source>
        <dbReference type="ARBA" id="ARBA00004123"/>
    </source>
</evidence>
<keyword evidence="8" id="KW-0677">Repeat</keyword>
<evidence type="ECO:0000256" key="6">
    <source>
        <dbReference type="ARBA" id="ARBA00022492"/>
    </source>
</evidence>
<accession>A0A6J2YQE6</accession>
<dbReference type="Gene3D" id="3.30.160.60">
    <property type="entry name" value="Classic Zinc Finger"/>
    <property type="match status" value="3"/>
</dbReference>
<feature type="domain" description="C2H2-type" evidence="14">
    <location>
        <begin position="419"/>
        <end position="439"/>
    </location>
</feature>
<keyword evidence="5" id="KW-0217">Developmental protein</keyword>
<dbReference type="SMART" id="SM00355">
    <property type="entry name" value="ZnF_C2H2"/>
    <property type="match status" value="6"/>
</dbReference>
<feature type="region of interest" description="Disordered" evidence="13">
    <location>
        <begin position="1"/>
        <end position="76"/>
    </location>
</feature>
<dbReference type="Proteomes" id="UP000504635">
    <property type="component" value="Unplaced"/>
</dbReference>
<dbReference type="GeneID" id="115889581"/>
<organism evidence="15 16">
    <name type="scientific">Sitophilus oryzae</name>
    <name type="common">Rice weevil</name>
    <name type="synonym">Curculio oryzae</name>
    <dbReference type="NCBI Taxonomy" id="7048"/>
    <lineage>
        <taxon>Eukaryota</taxon>
        <taxon>Metazoa</taxon>
        <taxon>Ecdysozoa</taxon>
        <taxon>Arthropoda</taxon>
        <taxon>Hexapoda</taxon>
        <taxon>Insecta</taxon>
        <taxon>Pterygota</taxon>
        <taxon>Neoptera</taxon>
        <taxon>Endopterygota</taxon>
        <taxon>Coleoptera</taxon>
        <taxon>Polyphaga</taxon>
        <taxon>Cucujiformia</taxon>
        <taxon>Curculionidae</taxon>
        <taxon>Dryophthorinae</taxon>
        <taxon>Sitophilus</taxon>
    </lineage>
</organism>
<keyword evidence="9" id="KW-0863">Zinc-finger</keyword>
<comment type="subcellular location">
    <subcellularLocation>
        <location evidence="2">Nucleus</location>
    </subcellularLocation>
</comment>
<dbReference type="KEGG" id="soy:115889581"/>
<gene>
    <name evidence="16" type="primary">LOC115889581</name>
</gene>
<evidence type="ECO:0000256" key="13">
    <source>
        <dbReference type="SAM" id="MobiDB-lite"/>
    </source>
</evidence>
<dbReference type="PROSITE" id="PS00028">
    <property type="entry name" value="ZINC_FINGER_C2H2_1"/>
    <property type="match status" value="2"/>
</dbReference>
<dbReference type="InterPro" id="IPR013087">
    <property type="entry name" value="Znf_C2H2_type"/>
</dbReference>
<reference evidence="16" key="1">
    <citation type="submission" date="2025-08" db="UniProtKB">
        <authorList>
            <consortium name="RefSeq"/>
        </authorList>
    </citation>
    <scope>IDENTIFICATION</scope>
    <source>
        <tissue evidence="16">Gonads</tissue>
    </source>
</reference>
<dbReference type="RefSeq" id="XP_030765494.1">
    <property type="nucleotide sequence ID" value="XM_030909634.1"/>
</dbReference>
<dbReference type="GO" id="GO:0003677">
    <property type="term" value="F:DNA binding"/>
    <property type="evidence" value="ECO:0007669"/>
    <property type="project" value="UniProtKB-KW"/>
</dbReference>
<evidence type="ECO:0000256" key="11">
    <source>
        <dbReference type="ARBA" id="ARBA00023125"/>
    </source>
</evidence>
<dbReference type="InParanoid" id="A0A6J2YQE6"/>
<dbReference type="GO" id="GO:0005634">
    <property type="term" value="C:nucleus"/>
    <property type="evidence" value="ECO:0007669"/>
    <property type="project" value="UniProtKB-SubCell"/>
</dbReference>